<organism evidence="2">
    <name type="scientific">freshwater metagenome</name>
    <dbReference type="NCBI Taxonomy" id="449393"/>
    <lineage>
        <taxon>unclassified sequences</taxon>
        <taxon>metagenomes</taxon>
        <taxon>ecological metagenomes</taxon>
    </lineage>
</organism>
<evidence type="ECO:0000256" key="1">
    <source>
        <dbReference type="SAM" id="MobiDB-lite"/>
    </source>
</evidence>
<gene>
    <name evidence="2" type="ORF">UFOPK3522_01801</name>
</gene>
<reference evidence="2" key="1">
    <citation type="submission" date="2020-05" db="EMBL/GenBank/DDBJ databases">
        <authorList>
            <person name="Chiriac C."/>
            <person name="Salcher M."/>
            <person name="Ghai R."/>
            <person name="Kavagutti S V."/>
        </authorList>
    </citation>
    <scope>NUCLEOTIDE SEQUENCE</scope>
</reference>
<feature type="region of interest" description="Disordered" evidence="1">
    <location>
        <begin position="82"/>
        <end position="125"/>
    </location>
</feature>
<proteinExistence type="predicted"/>
<dbReference type="AlphaFoldDB" id="A0A6J6A2G2"/>
<name>A0A6J6A2G2_9ZZZZ</name>
<dbReference type="EMBL" id="CAESAO010000254">
    <property type="protein sequence ID" value="CAB4347669.1"/>
    <property type="molecule type" value="Genomic_DNA"/>
</dbReference>
<accession>A0A6J6A2G2</accession>
<sequence>MADGSPVAADSFSCNGDLPGNGVNCVGKYSDLSGIITGKFATEQPICAAGHRIEPILTVAKASVSSANAAVLAISGPFTLGQPSDCKGKKNKPRTMPLMARPTEDTVETGDPGYTGPVTDSRKHR</sequence>
<evidence type="ECO:0000313" key="2">
    <source>
        <dbReference type="EMBL" id="CAB4347669.1"/>
    </source>
</evidence>
<protein>
    <submittedName>
        <fullName evidence="2">Unannotated protein</fullName>
    </submittedName>
</protein>